<comment type="caution">
    <text evidence="2">The sequence shown here is derived from an EMBL/GenBank/DDBJ whole genome shotgun (WGS) entry which is preliminary data.</text>
</comment>
<organism evidence="2 3">
    <name type="scientific">Acer saccharum</name>
    <name type="common">Sugar maple</name>
    <dbReference type="NCBI Taxonomy" id="4024"/>
    <lineage>
        <taxon>Eukaryota</taxon>
        <taxon>Viridiplantae</taxon>
        <taxon>Streptophyta</taxon>
        <taxon>Embryophyta</taxon>
        <taxon>Tracheophyta</taxon>
        <taxon>Spermatophyta</taxon>
        <taxon>Magnoliopsida</taxon>
        <taxon>eudicotyledons</taxon>
        <taxon>Gunneridae</taxon>
        <taxon>Pentapetalae</taxon>
        <taxon>rosids</taxon>
        <taxon>malvids</taxon>
        <taxon>Sapindales</taxon>
        <taxon>Sapindaceae</taxon>
        <taxon>Hippocastanoideae</taxon>
        <taxon>Acereae</taxon>
        <taxon>Acer</taxon>
    </lineage>
</organism>
<dbReference type="PANTHER" id="PTHR48449">
    <property type="entry name" value="DUF1985 DOMAIN-CONTAINING PROTEIN"/>
    <property type="match status" value="1"/>
</dbReference>
<evidence type="ECO:0000313" key="2">
    <source>
        <dbReference type="EMBL" id="KAK0596030.1"/>
    </source>
</evidence>
<reference evidence="2" key="2">
    <citation type="submission" date="2023-06" db="EMBL/GenBank/DDBJ databases">
        <authorList>
            <person name="Swenson N.G."/>
            <person name="Wegrzyn J.L."/>
            <person name="Mcevoy S.L."/>
        </authorList>
    </citation>
    <scope>NUCLEOTIDE SEQUENCE</scope>
    <source>
        <strain evidence="2">NS2018</strain>
        <tissue evidence="2">Leaf</tissue>
    </source>
</reference>
<gene>
    <name evidence="2" type="ORF">LWI29_012107</name>
</gene>
<keyword evidence="3" id="KW-1185">Reference proteome</keyword>
<dbReference type="Proteomes" id="UP001168877">
    <property type="component" value="Unassembled WGS sequence"/>
</dbReference>
<name>A0AA39SS44_ACESA</name>
<reference evidence="2" key="1">
    <citation type="journal article" date="2022" name="Plant J.">
        <title>Strategies of tolerance reflected in two North American maple genomes.</title>
        <authorList>
            <person name="McEvoy S.L."/>
            <person name="Sezen U.U."/>
            <person name="Trouern-Trend A."/>
            <person name="McMahon S.M."/>
            <person name="Schaberg P.G."/>
            <person name="Yang J."/>
            <person name="Wegrzyn J.L."/>
            <person name="Swenson N.G."/>
        </authorList>
    </citation>
    <scope>NUCLEOTIDE SEQUENCE</scope>
    <source>
        <strain evidence="2">NS2018</strain>
    </source>
</reference>
<protein>
    <recommendedName>
        <fullName evidence="4">DUF1985 domain-containing protein</fullName>
    </recommendedName>
</protein>
<evidence type="ECO:0000256" key="1">
    <source>
        <dbReference type="SAM" id="Coils"/>
    </source>
</evidence>
<sequence>MQIYNLLKREILLPKSKPDEIWFGFGKHRARFGRKEFCLYTGLDMGTLLESFREKTELIAVDGDDALKMAYVLMVAQFFETNEGWTSIPVWVWALIEDEKEFTSFSWGLYIFDVTLYWLKNAVEKHLKRLRGEDDKKEEKKKKKKKKKVVEDGEEYAKEADKSNLKPQKDVQPNDVKYFTFHIFGFPLAFQNPTKERLWATMVDAVVSFVVDRLRDFLIKEAAFLGSDGVEKRNRMDATFVKTCFDLV</sequence>
<dbReference type="EMBL" id="JAUESC010000004">
    <property type="protein sequence ID" value="KAK0596030.1"/>
    <property type="molecule type" value="Genomic_DNA"/>
</dbReference>
<dbReference type="PANTHER" id="PTHR48449:SF1">
    <property type="entry name" value="DUF1985 DOMAIN-CONTAINING PROTEIN"/>
    <property type="match status" value="1"/>
</dbReference>
<evidence type="ECO:0000313" key="3">
    <source>
        <dbReference type="Proteomes" id="UP001168877"/>
    </source>
</evidence>
<evidence type="ECO:0008006" key="4">
    <source>
        <dbReference type="Google" id="ProtNLM"/>
    </source>
</evidence>
<proteinExistence type="predicted"/>
<keyword evidence="1" id="KW-0175">Coiled coil</keyword>
<dbReference type="AlphaFoldDB" id="A0AA39SS44"/>
<accession>A0AA39SS44</accession>
<feature type="coiled-coil region" evidence="1">
    <location>
        <begin position="120"/>
        <end position="147"/>
    </location>
</feature>